<dbReference type="InterPro" id="IPR008928">
    <property type="entry name" value="6-hairpin_glycosidase_sf"/>
</dbReference>
<evidence type="ECO:0000313" key="5">
    <source>
        <dbReference type="EMBL" id="GLH71753.1"/>
    </source>
</evidence>
<feature type="domain" description="Non-reducing end beta-L-arabinofuranosidase-like GH127 middle" evidence="3">
    <location>
        <begin position="447"/>
        <end position="558"/>
    </location>
</feature>
<sequence length="822" mass="90730">MPFSLPTFPRLSGRAWGTALTLCATFAPAADYPVKPVPFTSVRITGGFWQPRQEVNRRVTLPFAFEQCEKTGRIKNFDQAAEVMRRRAAGEKDFQMKPLTEYTFDDSDAYKSIEGAAYALSIQRDPALEALCDGIITRIAAAQEPDGYLYTWRTMHPDSPAHPWIHEKRWLNDPDLSHELYNLGHLYEAGTAYFQATGKRALLDVCLKSAELLWKDFGKGDLKIAPGHQVVEMGLAKLYRQTGDERWIKLAKFFLDVRGPGGDTYAQMHKRVVDQDEAVGHAVRAGYMYSGMADVAALTGDPSYLKAISRIWDNVVGRKLYLTGGIGARGSGEAFGDDYELPQRAYNETCAAIANLMWNHRMFLMTGESRFIDVFERTLYNGFLSGVSLSGDRFFYPNPLVYDGKSRNNHGYAGRAPWFGCACCPPNVLRTLAALSGYMYATKEDRLYVNLFAQSQATTEVAGTAVSLNQTTDYPWSGRIRLGVDPVRPGVFSVCIRIPGWTQGHPLPSDLYTYRDAKADGWHISINGKAVKAELRDGYAVLTRTWQKGDAVEVNLPMPVRTVLGHAQVAATRGRIALERGPVVYCLEGSDNGGDVFDVTVPSLQKVKPVSRPELLGGVTVLDIQGAHRVSRLKDGGTSSATASLTAIPYFAWANRGPSPMQVWLPTSEKDVPLPPKPTLASESKVTVSFAREGMGTEALNDQLVPQNATDGFAPHFDFWPHNGGVEWVDYQFKAPATVSHVSVCWFDDQPSGGGCAVPESWRLLYRTKDGAWQPVEAKAPYATTRSAVLTTAFTPVTTSALRLELRLRPGLSAGLYEWAVQ</sequence>
<evidence type="ECO:0000259" key="3">
    <source>
        <dbReference type="Pfam" id="PF20736"/>
    </source>
</evidence>
<dbReference type="Gene3D" id="2.60.120.260">
    <property type="entry name" value="Galactose-binding domain-like"/>
    <property type="match status" value="1"/>
</dbReference>
<dbReference type="Proteomes" id="UP001165069">
    <property type="component" value="Unassembled WGS sequence"/>
</dbReference>
<evidence type="ECO:0000313" key="6">
    <source>
        <dbReference type="Proteomes" id="UP001165069"/>
    </source>
</evidence>
<dbReference type="Pfam" id="PF20736">
    <property type="entry name" value="Glyco_hydro127M"/>
    <property type="match status" value="1"/>
</dbReference>
<evidence type="ECO:0008006" key="7">
    <source>
        <dbReference type="Google" id="ProtNLM"/>
    </source>
</evidence>
<protein>
    <recommendedName>
        <fullName evidence="7">Glycoside hydrolase family 127 protein</fullName>
    </recommendedName>
</protein>
<keyword evidence="1" id="KW-0732">Signal</keyword>
<feature type="signal peptide" evidence="1">
    <location>
        <begin position="1"/>
        <end position="29"/>
    </location>
</feature>
<dbReference type="Pfam" id="PF20737">
    <property type="entry name" value="Glyco_hydro127C"/>
    <property type="match status" value="1"/>
</dbReference>
<dbReference type="InterPro" id="IPR049174">
    <property type="entry name" value="Beta-AFase-like"/>
</dbReference>
<comment type="caution">
    <text evidence="5">The sequence shown here is derived from an EMBL/GenBank/DDBJ whole genome shotgun (WGS) entry which is preliminary data.</text>
</comment>
<dbReference type="EMBL" id="BSDE01000001">
    <property type="protein sequence ID" value="GLH71753.1"/>
    <property type="molecule type" value="Genomic_DNA"/>
</dbReference>
<dbReference type="PANTHER" id="PTHR43465">
    <property type="entry name" value="DUF1680 DOMAIN PROTEIN (AFU_ORTHOLOGUE AFUA_1G08910)"/>
    <property type="match status" value="1"/>
</dbReference>
<feature type="domain" description="Non-reducing end beta-L-arabinofuranosidase-like GH127 catalytic" evidence="2">
    <location>
        <begin position="41"/>
        <end position="436"/>
    </location>
</feature>
<dbReference type="PANTHER" id="PTHR43465:SF2">
    <property type="entry name" value="DUF1680 DOMAIN PROTEIN (AFU_ORTHOLOGUE AFUA_1G08910)"/>
    <property type="match status" value="1"/>
</dbReference>
<dbReference type="InterPro" id="IPR012878">
    <property type="entry name" value="Beta-AFase-like_GH127_cat"/>
</dbReference>
<gene>
    <name evidence="5" type="ORF">GETHLI_02550</name>
</gene>
<feature type="chain" id="PRO_5046968674" description="Glycoside hydrolase family 127 protein" evidence="1">
    <location>
        <begin position="30"/>
        <end position="822"/>
    </location>
</feature>
<evidence type="ECO:0000259" key="2">
    <source>
        <dbReference type="Pfam" id="PF07944"/>
    </source>
</evidence>
<feature type="domain" description="Non-reducing end beta-L-arabinofuranosidase-like GH127 C-terminal" evidence="4">
    <location>
        <begin position="560"/>
        <end position="666"/>
    </location>
</feature>
<reference evidence="5 6" key="1">
    <citation type="journal article" date="2023" name="Antonie Van Leeuwenhoek">
        <title>Mesoterricola silvestris gen. nov., sp. nov., Mesoterricola sediminis sp. nov., Geothrix oryzae sp. nov., Geothrix edaphica sp. nov., Geothrix rubra sp. nov., and Geothrix limicola sp. nov., six novel members of Acidobacteriota isolated from soils.</title>
        <authorList>
            <person name="Itoh H."/>
            <person name="Sugisawa Y."/>
            <person name="Mise K."/>
            <person name="Xu Z."/>
            <person name="Kuniyasu M."/>
            <person name="Ushijima N."/>
            <person name="Kawano K."/>
            <person name="Kobayashi E."/>
            <person name="Shiratori Y."/>
            <person name="Masuda Y."/>
            <person name="Senoo K."/>
        </authorList>
    </citation>
    <scope>NUCLEOTIDE SEQUENCE [LARGE SCALE GENOMIC DNA]</scope>
    <source>
        <strain evidence="5 6">Red804</strain>
    </source>
</reference>
<evidence type="ECO:0000256" key="1">
    <source>
        <dbReference type="SAM" id="SignalP"/>
    </source>
</evidence>
<organism evidence="5 6">
    <name type="scientific">Geothrix limicola</name>
    <dbReference type="NCBI Taxonomy" id="2927978"/>
    <lineage>
        <taxon>Bacteria</taxon>
        <taxon>Pseudomonadati</taxon>
        <taxon>Acidobacteriota</taxon>
        <taxon>Holophagae</taxon>
        <taxon>Holophagales</taxon>
        <taxon>Holophagaceae</taxon>
        <taxon>Geothrix</taxon>
    </lineage>
</organism>
<keyword evidence="6" id="KW-1185">Reference proteome</keyword>
<dbReference type="InterPro" id="IPR049046">
    <property type="entry name" value="Beta-AFase-like_GH127_middle"/>
</dbReference>
<evidence type="ECO:0000259" key="4">
    <source>
        <dbReference type="Pfam" id="PF20737"/>
    </source>
</evidence>
<dbReference type="InterPro" id="IPR049049">
    <property type="entry name" value="Beta-AFase-like_GH127_C"/>
</dbReference>
<accession>A0ABQ5QAN8</accession>
<name>A0ABQ5QAN8_9BACT</name>
<dbReference type="SUPFAM" id="SSF48208">
    <property type="entry name" value="Six-hairpin glycosidases"/>
    <property type="match status" value="1"/>
</dbReference>
<dbReference type="RefSeq" id="WP_285569259.1">
    <property type="nucleotide sequence ID" value="NZ_BSDE01000001.1"/>
</dbReference>
<dbReference type="Pfam" id="PF07944">
    <property type="entry name" value="Beta-AFase-like_GH127_cat"/>
    <property type="match status" value="1"/>
</dbReference>
<proteinExistence type="predicted"/>